<dbReference type="RefSeq" id="WP_008239331.1">
    <property type="nucleotide sequence ID" value="NZ_AJJU01000009.1"/>
</dbReference>
<feature type="domain" description="Pseudouridine synthase RsuA/RluA-like" evidence="3">
    <location>
        <begin position="16"/>
        <end position="173"/>
    </location>
</feature>
<dbReference type="OrthoDB" id="9807829at2"/>
<dbReference type="PATRIC" id="fig|946077.3.peg.1653"/>
<dbReference type="InterPro" id="IPR050188">
    <property type="entry name" value="RluA_PseudoU_synthase"/>
</dbReference>
<evidence type="ECO:0000256" key="1">
    <source>
        <dbReference type="ARBA" id="ARBA00010876"/>
    </source>
</evidence>
<dbReference type="EMBL" id="AJJU01000009">
    <property type="protein sequence ID" value="EID74738.1"/>
    <property type="molecule type" value="Genomic_DNA"/>
</dbReference>
<comment type="caution">
    <text evidence="4">The sequence shown here is derived from an EMBL/GenBank/DDBJ whole genome shotgun (WGS) entry which is preliminary data.</text>
</comment>
<dbReference type="AlphaFoldDB" id="I0WEC2"/>
<dbReference type="InterPro" id="IPR006145">
    <property type="entry name" value="PsdUridine_synth_RsuA/RluA"/>
</dbReference>
<gene>
    <name evidence="4" type="ORF">W5A_08157</name>
</gene>
<dbReference type="PROSITE" id="PS01129">
    <property type="entry name" value="PSI_RLU"/>
    <property type="match status" value="1"/>
</dbReference>
<dbReference type="InterPro" id="IPR006224">
    <property type="entry name" value="PsdUridine_synth_RluA-like_CS"/>
</dbReference>
<evidence type="ECO:0000313" key="5">
    <source>
        <dbReference type="Proteomes" id="UP000005938"/>
    </source>
</evidence>
<dbReference type="PANTHER" id="PTHR21600:SF83">
    <property type="entry name" value="PSEUDOURIDYLATE SYNTHASE RPUSD4, MITOCHONDRIAL"/>
    <property type="match status" value="1"/>
</dbReference>
<evidence type="ECO:0000259" key="3">
    <source>
        <dbReference type="Pfam" id="PF00849"/>
    </source>
</evidence>
<protein>
    <submittedName>
        <fullName evidence="4">23S rRNA pseudouridine synthase</fullName>
    </submittedName>
</protein>
<dbReference type="eggNOG" id="COG0564">
    <property type="taxonomic scope" value="Bacteria"/>
</dbReference>
<comment type="similarity">
    <text evidence="1">Belongs to the pseudouridine synthase RluA family.</text>
</comment>
<dbReference type="SUPFAM" id="SSF55120">
    <property type="entry name" value="Pseudouridine synthase"/>
    <property type="match status" value="1"/>
</dbReference>
<dbReference type="PANTHER" id="PTHR21600">
    <property type="entry name" value="MITOCHONDRIAL RNA PSEUDOURIDINE SYNTHASE"/>
    <property type="match status" value="1"/>
</dbReference>
<evidence type="ECO:0000256" key="2">
    <source>
        <dbReference type="ARBA" id="ARBA00023235"/>
    </source>
</evidence>
<sequence length="236" mass="26702">MPSTAQNLDVVYQDNHLIVINKQSGDIVQGDKTGDTPLSDIVKSYIKEKYQKPGAVYLGVVHRLDRPTTGLVLFARTSKALPRLNKLFAEKEVVTKTYWAVVKQRPPKIEDTLIHWMTRNPQKNKSTAHSKECNGSKKASLHYRLIATSDRYSLLEVTLHTGRHHQIRAQLAAIGCPIKGDLKYGYDRSNPDGSIHLHARYLSLIHPVRSEERLEFTANVPKDTLWKALEEAVTTN</sequence>
<name>I0WEC2_9FLAO</name>
<dbReference type="GO" id="GO:0006396">
    <property type="term" value="P:RNA processing"/>
    <property type="evidence" value="ECO:0007669"/>
    <property type="project" value="UniProtKB-ARBA"/>
</dbReference>
<dbReference type="STRING" id="946077.W5A_08157"/>
<reference evidence="4 5" key="1">
    <citation type="journal article" date="2012" name="J. Bacteriol.">
        <title>Genome Sequence of the Halotolerant Bacterium Imtechella halotolerans K1T.</title>
        <authorList>
            <person name="Kumar S."/>
            <person name="Vikram S."/>
            <person name="Subramanian S."/>
            <person name="Raghava G.P."/>
            <person name="Pinnaka A.K."/>
        </authorList>
    </citation>
    <scope>NUCLEOTIDE SEQUENCE [LARGE SCALE GENOMIC DNA]</scope>
    <source>
        <strain evidence="4 5">K1</strain>
    </source>
</reference>
<dbReference type="Proteomes" id="UP000005938">
    <property type="component" value="Unassembled WGS sequence"/>
</dbReference>
<accession>I0WEC2</accession>
<dbReference type="InterPro" id="IPR020103">
    <property type="entry name" value="PsdUridine_synth_cat_dom_sf"/>
</dbReference>
<dbReference type="GO" id="GO:0003723">
    <property type="term" value="F:RNA binding"/>
    <property type="evidence" value="ECO:0007669"/>
    <property type="project" value="InterPro"/>
</dbReference>
<dbReference type="CDD" id="cd02869">
    <property type="entry name" value="PseudoU_synth_RluA_like"/>
    <property type="match status" value="1"/>
</dbReference>
<proteinExistence type="inferred from homology"/>
<organism evidence="4 5">
    <name type="scientific">Imtechella halotolerans K1</name>
    <dbReference type="NCBI Taxonomy" id="946077"/>
    <lineage>
        <taxon>Bacteria</taxon>
        <taxon>Pseudomonadati</taxon>
        <taxon>Bacteroidota</taxon>
        <taxon>Flavobacteriia</taxon>
        <taxon>Flavobacteriales</taxon>
        <taxon>Flavobacteriaceae</taxon>
        <taxon>Imtechella</taxon>
    </lineage>
</organism>
<dbReference type="GO" id="GO:0001522">
    <property type="term" value="P:pseudouridine synthesis"/>
    <property type="evidence" value="ECO:0007669"/>
    <property type="project" value="InterPro"/>
</dbReference>
<dbReference type="GO" id="GO:0009982">
    <property type="term" value="F:pseudouridine synthase activity"/>
    <property type="evidence" value="ECO:0007669"/>
    <property type="project" value="InterPro"/>
</dbReference>
<evidence type="ECO:0000313" key="4">
    <source>
        <dbReference type="EMBL" id="EID74738.1"/>
    </source>
</evidence>
<dbReference type="Gene3D" id="3.30.2350.10">
    <property type="entry name" value="Pseudouridine synthase"/>
    <property type="match status" value="1"/>
</dbReference>
<dbReference type="GO" id="GO:0140098">
    <property type="term" value="F:catalytic activity, acting on RNA"/>
    <property type="evidence" value="ECO:0007669"/>
    <property type="project" value="UniProtKB-ARBA"/>
</dbReference>
<keyword evidence="5" id="KW-1185">Reference proteome</keyword>
<dbReference type="Pfam" id="PF00849">
    <property type="entry name" value="PseudoU_synth_2"/>
    <property type="match status" value="1"/>
</dbReference>
<keyword evidence="2" id="KW-0413">Isomerase</keyword>